<dbReference type="InterPro" id="IPR027378">
    <property type="entry name" value="Nucleotide_channel_N"/>
</dbReference>
<dbReference type="SUPFAM" id="SSF103473">
    <property type="entry name" value="MFS general substrate transporter"/>
    <property type="match status" value="1"/>
</dbReference>
<dbReference type="EMBL" id="BGZK01001463">
    <property type="protein sequence ID" value="GBP80447.1"/>
    <property type="molecule type" value="Genomic_DNA"/>
</dbReference>
<dbReference type="Gene3D" id="1.20.1250.20">
    <property type="entry name" value="MFS general substrate transporter like domains"/>
    <property type="match status" value="1"/>
</dbReference>
<dbReference type="Pfam" id="PF07690">
    <property type="entry name" value="MFS_1"/>
    <property type="match status" value="1"/>
</dbReference>
<dbReference type="OrthoDB" id="2985014at2759"/>
<keyword evidence="2 5" id="KW-0812">Transmembrane</keyword>
<dbReference type="GO" id="GO:0022857">
    <property type="term" value="F:transmembrane transporter activity"/>
    <property type="evidence" value="ECO:0007669"/>
    <property type="project" value="InterPro"/>
</dbReference>
<keyword evidence="4 5" id="KW-0472">Membrane</keyword>
<evidence type="ECO:0000256" key="5">
    <source>
        <dbReference type="SAM" id="Phobius"/>
    </source>
</evidence>
<evidence type="ECO:0000256" key="3">
    <source>
        <dbReference type="ARBA" id="ARBA00022989"/>
    </source>
</evidence>
<reference evidence="6 7" key="1">
    <citation type="journal article" date="2019" name="Commun. Biol.">
        <title>The bagworm genome reveals a unique fibroin gene that provides high tensile strength.</title>
        <authorList>
            <person name="Kono N."/>
            <person name="Nakamura H."/>
            <person name="Ohtoshi R."/>
            <person name="Tomita M."/>
            <person name="Numata K."/>
            <person name="Arakawa K."/>
        </authorList>
    </citation>
    <scope>NUCLEOTIDE SEQUENCE [LARGE SCALE GENOMIC DNA]</scope>
</reference>
<accession>A0A4C1Z1F8</accession>
<feature type="transmembrane region" description="Helical" evidence="5">
    <location>
        <begin position="289"/>
        <end position="310"/>
    </location>
</feature>
<feature type="transmembrane region" description="Helical" evidence="5">
    <location>
        <begin position="258"/>
        <end position="283"/>
    </location>
</feature>
<sequence length="332" mass="36163">MPVSRVPFANDLERAKSEVVARDFFKSERFCGSGLLGFFVVFVSLFRGSNVNPQLYYLAVIYAGCLTCVQVLNIMVLLGFMLNYALRVNLTIAIVEMVAKDPAVSPAGNITDLNYTQAALHANLTNANESHVTLVHVTQPSDPLTKAVDPNDGGFRIEIKSGSGIEIAIWIGSESNMGSHSEHLQQTRYNWTNKQKNHLLGSFFWGYILTELPGGRLAEIIGARNESDSAVEIERDAGTDCEIGTSIQNRIGNGARRVFGYSTLLASALTLLTPASAAAGFGWAMALRVALGFLLGATWPAILPMASKWIPPTDRSKFMSNMMGVYELLCDM</sequence>
<comment type="subcellular location">
    <subcellularLocation>
        <location evidence="1">Membrane</location>
        <topology evidence="1">Multi-pass membrane protein</topology>
    </subcellularLocation>
</comment>
<gene>
    <name evidence="6" type="primary">SLC17A8</name>
    <name evidence="6" type="ORF">EVAR_53288_1</name>
</gene>
<dbReference type="Proteomes" id="UP000299102">
    <property type="component" value="Unassembled WGS sequence"/>
</dbReference>
<feature type="transmembrane region" description="Helical" evidence="5">
    <location>
        <begin position="55"/>
        <end position="82"/>
    </location>
</feature>
<evidence type="ECO:0000313" key="7">
    <source>
        <dbReference type="Proteomes" id="UP000299102"/>
    </source>
</evidence>
<name>A0A4C1Z1F8_EUMVA</name>
<keyword evidence="3 5" id="KW-1133">Transmembrane helix</keyword>
<evidence type="ECO:0000256" key="4">
    <source>
        <dbReference type="ARBA" id="ARBA00023136"/>
    </source>
</evidence>
<keyword evidence="7" id="KW-1185">Reference proteome</keyword>
<proteinExistence type="predicted"/>
<dbReference type="GO" id="GO:0016020">
    <property type="term" value="C:membrane"/>
    <property type="evidence" value="ECO:0007669"/>
    <property type="project" value="UniProtKB-SubCell"/>
</dbReference>
<dbReference type="STRING" id="151549.A0A4C1Z1F8"/>
<organism evidence="6 7">
    <name type="scientific">Eumeta variegata</name>
    <name type="common">Bagworm moth</name>
    <name type="synonym">Eumeta japonica</name>
    <dbReference type="NCBI Taxonomy" id="151549"/>
    <lineage>
        <taxon>Eukaryota</taxon>
        <taxon>Metazoa</taxon>
        <taxon>Ecdysozoa</taxon>
        <taxon>Arthropoda</taxon>
        <taxon>Hexapoda</taxon>
        <taxon>Insecta</taxon>
        <taxon>Pterygota</taxon>
        <taxon>Neoptera</taxon>
        <taxon>Endopterygota</taxon>
        <taxon>Lepidoptera</taxon>
        <taxon>Glossata</taxon>
        <taxon>Ditrysia</taxon>
        <taxon>Tineoidea</taxon>
        <taxon>Psychidae</taxon>
        <taxon>Oiketicinae</taxon>
        <taxon>Eumeta</taxon>
    </lineage>
</organism>
<dbReference type="PANTHER" id="PTHR11662:SF411">
    <property type="entry name" value="GH05102P"/>
    <property type="match status" value="1"/>
</dbReference>
<dbReference type="InterPro" id="IPR011701">
    <property type="entry name" value="MFS"/>
</dbReference>
<dbReference type="InterPro" id="IPR050382">
    <property type="entry name" value="MFS_Na/Anion_cotransporter"/>
</dbReference>
<dbReference type="GO" id="GO:0006820">
    <property type="term" value="P:monoatomic anion transport"/>
    <property type="evidence" value="ECO:0007669"/>
    <property type="project" value="TreeGrafter"/>
</dbReference>
<evidence type="ECO:0000313" key="6">
    <source>
        <dbReference type="EMBL" id="GBP80447.1"/>
    </source>
</evidence>
<dbReference type="InterPro" id="IPR036259">
    <property type="entry name" value="MFS_trans_sf"/>
</dbReference>
<dbReference type="PANTHER" id="PTHR11662">
    <property type="entry name" value="SOLUTE CARRIER FAMILY 17"/>
    <property type="match status" value="1"/>
</dbReference>
<evidence type="ECO:0000256" key="1">
    <source>
        <dbReference type="ARBA" id="ARBA00004141"/>
    </source>
</evidence>
<comment type="caution">
    <text evidence="6">The sequence shown here is derived from an EMBL/GenBank/DDBJ whole genome shotgun (WGS) entry which is preliminary data.</text>
</comment>
<dbReference type="AlphaFoldDB" id="A0A4C1Z1F8"/>
<dbReference type="Gene3D" id="1.20.120.540">
    <property type="entry name" value="Voltage-gated potassium channels"/>
    <property type="match status" value="1"/>
</dbReference>
<evidence type="ECO:0000256" key="2">
    <source>
        <dbReference type="ARBA" id="ARBA00022692"/>
    </source>
</evidence>
<feature type="transmembrane region" description="Helical" evidence="5">
    <location>
        <begin position="30"/>
        <end position="49"/>
    </location>
</feature>
<protein>
    <submittedName>
        <fullName evidence="6">Vesicular glutamate transporter 3</fullName>
    </submittedName>
</protein>